<evidence type="ECO:0000313" key="2">
    <source>
        <dbReference type="Proteomes" id="UP000827092"/>
    </source>
</evidence>
<evidence type="ECO:0008006" key="3">
    <source>
        <dbReference type="Google" id="ProtNLM"/>
    </source>
</evidence>
<dbReference type="InterPro" id="IPR011011">
    <property type="entry name" value="Znf_FYVE_PHD"/>
</dbReference>
<accession>A0AAV6UAC4</accession>
<name>A0AAV6UAC4_9ARAC</name>
<dbReference type="EMBL" id="JAFNEN010000539">
    <property type="protein sequence ID" value="KAG8180951.1"/>
    <property type="molecule type" value="Genomic_DNA"/>
</dbReference>
<protein>
    <recommendedName>
        <fullName evidence="3">Zinc finger PHD-type domain-containing protein</fullName>
    </recommendedName>
</protein>
<comment type="caution">
    <text evidence="1">The sequence shown here is derived from an EMBL/GenBank/DDBJ whole genome shotgun (WGS) entry which is preliminary data.</text>
</comment>
<reference evidence="1 2" key="1">
    <citation type="journal article" date="2022" name="Nat. Ecol. Evol.">
        <title>A masculinizing supergene underlies an exaggerated male reproductive morph in a spider.</title>
        <authorList>
            <person name="Hendrickx F."/>
            <person name="De Corte Z."/>
            <person name="Sonet G."/>
            <person name="Van Belleghem S.M."/>
            <person name="Kostlbacher S."/>
            <person name="Vangestel C."/>
        </authorList>
    </citation>
    <scope>NUCLEOTIDE SEQUENCE [LARGE SCALE GENOMIC DNA]</scope>
    <source>
        <strain evidence="1">W744_W776</strain>
    </source>
</reference>
<gene>
    <name evidence="1" type="ORF">JTE90_024700</name>
</gene>
<dbReference type="Gene3D" id="3.30.40.10">
    <property type="entry name" value="Zinc/RING finger domain, C3HC4 (zinc finger)"/>
    <property type="match status" value="1"/>
</dbReference>
<proteinExistence type="predicted"/>
<dbReference type="SUPFAM" id="SSF57903">
    <property type="entry name" value="FYVE/PHD zinc finger"/>
    <property type="match status" value="1"/>
</dbReference>
<dbReference type="Proteomes" id="UP000827092">
    <property type="component" value="Unassembled WGS sequence"/>
</dbReference>
<evidence type="ECO:0000313" key="1">
    <source>
        <dbReference type="EMBL" id="KAG8180951.1"/>
    </source>
</evidence>
<dbReference type="InterPro" id="IPR013083">
    <property type="entry name" value="Znf_RING/FYVE/PHD"/>
</dbReference>
<sequence>MPAVPEPFQDLSQNLGMQIIPDHDYFILPPVDDTEMSHDVPTHTQVGPSMGIVESKSSWQPNTSGLNDQHTLGNVANTSNLVSTKLNSIKMPPVIKKRGRPKGHNLTAIERATTARLRAIEEEEVNVLPQTVSSKVTDKQVDINLIKQYFSADAWQVVEQVLECKLKDPKWICGICCHDLASHKSVGCDGCLEWYHLPCLKSIRFPKESIGCARNVTRSR</sequence>
<dbReference type="AlphaFoldDB" id="A0AAV6UAC4"/>
<keyword evidence="2" id="KW-1185">Reference proteome</keyword>
<organism evidence="1 2">
    <name type="scientific">Oedothorax gibbosus</name>
    <dbReference type="NCBI Taxonomy" id="931172"/>
    <lineage>
        <taxon>Eukaryota</taxon>
        <taxon>Metazoa</taxon>
        <taxon>Ecdysozoa</taxon>
        <taxon>Arthropoda</taxon>
        <taxon>Chelicerata</taxon>
        <taxon>Arachnida</taxon>
        <taxon>Araneae</taxon>
        <taxon>Araneomorphae</taxon>
        <taxon>Entelegynae</taxon>
        <taxon>Araneoidea</taxon>
        <taxon>Linyphiidae</taxon>
        <taxon>Erigoninae</taxon>
        <taxon>Oedothorax</taxon>
    </lineage>
</organism>